<name>M3XPG7_MUSPF</name>
<accession>M3XPG7</accession>
<evidence type="ECO:0000256" key="1">
    <source>
        <dbReference type="SAM" id="MobiDB-lite"/>
    </source>
</evidence>
<dbReference type="Ensembl" id="ENSMPUT00000000986.1">
    <property type="protein sequence ID" value="ENSMPUP00000000967.1"/>
    <property type="gene ID" value="ENSMPUG00000000973.1"/>
</dbReference>
<feature type="region of interest" description="Disordered" evidence="1">
    <location>
        <begin position="1"/>
        <end position="118"/>
    </location>
</feature>
<proteinExistence type="predicted"/>
<protein>
    <submittedName>
        <fullName evidence="2">Uncharacterized protein</fullName>
    </submittedName>
</protein>
<organism evidence="2">
    <name type="scientific">Mustela putorius furo</name>
    <name type="common">European domestic ferret</name>
    <name type="synonym">Mustela furo</name>
    <dbReference type="NCBI Taxonomy" id="9669"/>
    <lineage>
        <taxon>Eukaryota</taxon>
        <taxon>Metazoa</taxon>
        <taxon>Chordata</taxon>
        <taxon>Craniata</taxon>
        <taxon>Vertebrata</taxon>
        <taxon>Euteleostomi</taxon>
        <taxon>Mammalia</taxon>
        <taxon>Eutheria</taxon>
        <taxon>Laurasiatheria</taxon>
        <taxon>Carnivora</taxon>
        <taxon>Caniformia</taxon>
        <taxon>Musteloidea</taxon>
        <taxon>Mustelidae</taxon>
        <taxon>Mustelinae</taxon>
        <taxon>Mustela</taxon>
    </lineage>
</organism>
<reference evidence="2" key="1">
    <citation type="submission" date="2024-06" db="UniProtKB">
        <authorList>
            <consortium name="Ensembl"/>
        </authorList>
    </citation>
    <scope>IDENTIFICATION</scope>
</reference>
<dbReference type="AlphaFoldDB" id="M3XPG7"/>
<dbReference type="HOGENOM" id="CLU_1690816_0_0_1"/>
<dbReference type="InParanoid" id="M3XPG7"/>
<evidence type="ECO:0000313" key="2">
    <source>
        <dbReference type="Ensembl" id="ENSMPUP00000000967.1"/>
    </source>
</evidence>
<dbReference type="EMBL" id="AEYP01049637">
    <property type="status" value="NOT_ANNOTATED_CDS"/>
    <property type="molecule type" value="Genomic_DNA"/>
</dbReference>
<dbReference type="eggNOG" id="ENOG502TDN7">
    <property type="taxonomic scope" value="Eukaryota"/>
</dbReference>
<sequence length="156" mass="16875">DRGGFFPLTCHIPLASRTAKSRPLREGRPPAAPEGAGTGQGSGRHTLTRLTPGSLLRPRRPVSPETLRPGPIGRRRPSPPGRFNIFPVGQGSSWGWSVPKRGRENRPSARARMGPQSAQVLTLKKKVISPQRFSSRTGLPGFSSSEMLLFLASHPT</sequence>